<dbReference type="HOGENOM" id="CLU_044169_0_0_2"/>
<dbReference type="InterPro" id="IPR037185">
    <property type="entry name" value="EmrE-like"/>
</dbReference>
<feature type="transmembrane region" description="Helical" evidence="6">
    <location>
        <begin position="293"/>
        <end position="312"/>
    </location>
</feature>
<evidence type="ECO:0000256" key="2">
    <source>
        <dbReference type="ARBA" id="ARBA00022475"/>
    </source>
</evidence>
<keyword evidence="4 6" id="KW-1133">Transmembrane helix</keyword>
<evidence type="ECO:0000256" key="4">
    <source>
        <dbReference type="ARBA" id="ARBA00022989"/>
    </source>
</evidence>
<feature type="transmembrane region" description="Helical" evidence="6">
    <location>
        <begin position="162"/>
        <end position="183"/>
    </location>
</feature>
<dbReference type="KEGG" id="mbu:Mbur_2311"/>
<feature type="transmembrane region" description="Helical" evidence="6">
    <location>
        <begin position="20"/>
        <end position="42"/>
    </location>
</feature>
<name>Q12TQ9_METBU</name>
<feature type="transmembrane region" description="Helical" evidence="6">
    <location>
        <begin position="132"/>
        <end position="150"/>
    </location>
</feature>
<sequence>MDIIALKKLENKRKMNKGYLWALFCAILWGMWYIPGTIIWAVPPFDSMWVAIEATNGASMATVIVAILISAFNAATVLLALFVWNAVLGKFGEMKRTLREFRPCSKWFFMASIFGGPVAILGSFIAMGFIGAGFAAVAALGYPVVGSILARQWYGEQISKRTWLGILVIIGGGFVIFVGGAIAELQAGDARYLGYIGGLMAALGWGIEGAIAGKGLDIAEPDVGLTLRFLGENIIWWIIIVPVVALAGYPIFEYAIAALNPLSILVLSFAGIAFGFCYVAWYKSFPLVGVARGQGIGNLYGLCSVIFLYLFVAQVPSWTVIVGGALCILGSFVMMFEETESESVRGD</sequence>
<dbReference type="STRING" id="259564.Mbur_2311"/>
<reference evidence="8" key="1">
    <citation type="journal article" date="2009" name="ISME J.">
        <title>The genome sequence of the psychrophilic archaeon, Methanococcoides burtonii: the role of genome evolution in cold adaptation.</title>
        <authorList>
            <person name="Allen M.A."/>
            <person name="Lauro F.M."/>
            <person name="Williams T.J."/>
            <person name="Burg D."/>
            <person name="Siddiqui K.S."/>
            <person name="De Francisci D."/>
            <person name="Chong K.W."/>
            <person name="Pilak O."/>
            <person name="Chew H.H."/>
            <person name="De Maere M.Z."/>
            <person name="Ting L."/>
            <person name="Katrib M."/>
            <person name="Ng C."/>
            <person name="Sowers K.R."/>
            <person name="Galperin M.Y."/>
            <person name="Anderson I.J."/>
            <person name="Ivanova N."/>
            <person name="Dalin E."/>
            <person name="Martinez M."/>
            <person name="Lapidus A."/>
            <person name="Hauser L."/>
            <person name="Land M."/>
            <person name="Thomas T."/>
            <person name="Cavicchioli R."/>
        </authorList>
    </citation>
    <scope>NUCLEOTIDE SEQUENCE [LARGE SCALE GENOMIC DNA]</scope>
    <source>
        <strain evidence="8">DSM 6242 / NBRC 107633 / OCM 468 / ACE-M</strain>
    </source>
</reference>
<feature type="transmembrane region" description="Helical" evidence="6">
    <location>
        <begin position="62"/>
        <end position="87"/>
    </location>
</feature>
<evidence type="ECO:0000313" key="7">
    <source>
        <dbReference type="EMBL" id="ABE53167.1"/>
    </source>
</evidence>
<dbReference type="PANTHER" id="PTHR42920">
    <property type="entry name" value="OS03G0707200 PROTEIN-RELATED"/>
    <property type="match status" value="1"/>
</dbReference>
<evidence type="ECO:0000256" key="1">
    <source>
        <dbReference type="ARBA" id="ARBA00004651"/>
    </source>
</evidence>
<comment type="subcellular location">
    <subcellularLocation>
        <location evidence="1">Cell membrane</location>
        <topology evidence="1">Multi-pass membrane protein</topology>
    </subcellularLocation>
</comment>
<dbReference type="RefSeq" id="WP_011500302.1">
    <property type="nucleotide sequence ID" value="NC_007955.1"/>
</dbReference>
<dbReference type="EMBL" id="CP000300">
    <property type="protein sequence ID" value="ABE53167.1"/>
    <property type="molecule type" value="Genomic_DNA"/>
</dbReference>
<dbReference type="Proteomes" id="UP000001979">
    <property type="component" value="Chromosome"/>
</dbReference>
<feature type="transmembrane region" description="Helical" evidence="6">
    <location>
        <begin position="107"/>
        <end position="126"/>
    </location>
</feature>
<dbReference type="PANTHER" id="PTHR42920:SF5">
    <property type="entry name" value="EAMA DOMAIN-CONTAINING PROTEIN"/>
    <property type="match status" value="1"/>
</dbReference>
<evidence type="ECO:0000256" key="6">
    <source>
        <dbReference type="SAM" id="Phobius"/>
    </source>
</evidence>
<organism evidence="7 8">
    <name type="scientific">Methanococcoides burtonii (strain DSM 6242 / NBRC 107633 / OCM 468 / ACE-M)</name>
    <dbReference type="NCBI Taxonomy" id="259564"/>
    <lineage>
        <taxon>Archaea</taxon>
        <taxon>Methanobacteriati</taxon>
        <taxon>Methanobacteriota</taxon>
        <taxon>Stenosarchaea group</taxon>
        <taxon>Methanomicrobia</taxon>
        <taxon>Methanosarcinales</taxon>
        <taxon>Methanosarcinaceae</taxon>
        <taxon>Methanococcoides</taxon>
    </lineage>
</organism>
<gene>
    <name evidence="7" type="ordered locus">Mbur_2311</name>
</gene>
<evidence type="ECO:0000313" key="8">
    <source>
        <dbReference type="Proteomes" id="UP000001979"/>
    </source>
</evidence>
<keyword evidence="3 6" id="KW-0812">Transmembrane</keyword>
<keyword evidence="5 6" id="KW-0472">Membrane</keyword>
<evidence type="ECO:0000256" key="3">
    <source>
        <dbReference type="ARBA" id="ARBA00022692"/>
    </source>
</evidence>
<dbReference type="AlphaFoldDB" id="Q12TQ9"/>
<dbReference type="InterPro" id="IPR051258">
    <property type="entry name" value="Diverse_Substrate_Transporter"/>
</dbReference>
<dbReference type="GO" id="GO:0005886">
    <property type="term" value="C:plasma membrane"/>
    <property type="evidence" value="ECO:0007669"/>
    <property type="project" value="UniProtKB-SubCell"/>
</dbReference>
<feature type="transmembrane region" description="Helical" evidence="6">
    <location>
        <begin position="234"/>
        <end position="252"/>
    </location>
</feature>
<keyword evidence="2" id="KW-1003">Cell membrane</keyword>
<dbReference type="OrthoDB" id="141091at2157"/>
<dbReference type="SUPFAM" id="SSF103481">
    <property type="entry name" value="Multidrug resistance efflux transporter EmrE"/>
    <property type="match status" value="1"/>
</dbReference>
<keyword evidence="8" id="KW-1185">Reference proteome</keyword>
<feature type="transmembrane region" description="Helical" evidence="6">
    <location>
        <begin position="318"/>
        <end position="336"/>
    </location>
</feature>
<evidence type="ECO:0000256" key="5">
    <source>
        <dbReference type="ARBA" id="ARBA00023136"/>
    </source>
</evidence>
<accession>Q12TQ9</accession>
<feature type="transmembrane region" description="Helical" evidence="6">
    <location>
        <begin position="258"/>
        <end position="281"/>
    </location>
</feature>
<protein>
    <submittedName>
        <fullName evidence="7">DUF6-domain membrane protein</fullName>
    </submittedName>
</protein>
<dbReference type="GeneID" id="3998892"/>
<proteinExistence type="predicted"/>